<evidence type="ECO:0000313" key="2">
    <source>
        <dbReference type="Proteomes" id="UP000236416"/>
    </source>
</evidence>
<comment type="caution">
    <text evidence="1">The sequence shown here is derived from an EMBL/GenBank/DDBJ whole genome shotgun (WGS) entry which is preliminary data.</text>
</comment>
<dbReference type="Proteomes" id="UP000236416">
    <property type="component" value="Unassembled WGS sequence"/>
</dbReference>
<reference evidence="1 2" key="1">
    <citation type="submission" date="2018-01" db="EMBL/GenBank/DDBJ databases">
        <title>Genomic Sequence of Chromobacterium MWU13-2610 from wild cranberry bogs within the Cape Cod National Seashore.</title>
        <authorList>
            <person name="O'Hara-Hanley K."/>
            <person name="Soby S."/>
            <person name="Harrison A."/>
        </authorList>
    </citation>
    <scope>NUCLEOTIDE SEQUENCE [LARGE SCALE GENOMIC DNA]</scope>
    <source>
        <strain evidence="1 2">MWU13-2610</strain>
    </source>
</reference>
<evidence type="ECO:0000313" key="1">
    <source>
        <dbReference type="EMBL" id="POA99935.1"/>
    </source>
</evidence>
<proteinExistence type="predicted"/>
<name>A0A2K4MT42_9NEIS</name>
<dbReference type="AlphaFoldDB" id="A0A2K4MT42"/>
<organism evidence="1 2">
    <name type="scientific">Chromobacterium sinusclupearum</name>
    <dbReference type="NCBI Taxonomy" id="2077146"/>
    <lineage>
        <taxon>Bacteria</taxon>
        <taxon>Pseudomonadati</taxon>
        <taxon>Pseudomonadota</taxon>
        <taxon>Betaproteobacteria</taxon>
        <taxon>Neisseriales</taxon>
        <taxon>Chromobacteriaceae</taxon>
        <taxon>Chromobacterium</taxon>
    </lineage>
</organism>
<sequence>MTRPEVARCCQAIADAGARRDWAALAALDLRVRARLEAPDCDLDGEEKSALAAAYRGALASGRAELDALQNRLAGMGRHREGQLAYAQFSEWEQA</sequence>
<protein>
    <submittedName>
        <fullName evidence="1">ABC transporter substrate-binding protein</fullName>
    </submittedName>
</protein>
<keyword evidence="2" id="KW-1185">Reference proteome</keyword>
<dbReference type="EMBL" id="PPTF01000015">
    <property type="protein sequence ID" value="POA99935.1"/>
    <property type="molecule type" value="Genomic_DNA"/>
</dbReference>
<gene>
    <name evidence="1" type="ORF">C2134_04155</name>
</gene>
<dbReference type="RefSeq" id="WP_103317768.1">
    <property type="nucleotide sequence ID" value="NZ_PPTF01000015.1"/>
</dbReference>
<accession>A0A2K4MT42</accession>